<protein>
    <submittedName>
        <fullName evidence="3">O-acetyl-ADP-ribose deacetylase (Regulator of RNase III)</fullName>
    </submittedName>
</protein>
<accession>A0A562TUB6</accession>
<evidence type="ECO:0000256" key="1">
    <source>
        <dbReference type="ARBA" id="ARBA00035885"/>
    </source>
</evidence>
<evidence type="ECO:0000313" key="3">
    <source>
        <dbReference type="EMBL" id="TWI96838.1"/>
    </source>
</evidence>
<dbReference type="GO" id="GO:0140291">
    <property type="term" value="P:peptidyl-glutamate ADP-deribosylation"/>
    <property type="evidence" value="ECO:0007669"/>
    <property type="project" value="TreeGrafter"/>
</dbReference>
<dbReference type="Pfam" id="PF01661">
    <property type="entry name" value="Macro"/>
    <property type="match status" value="1"/>
</dbReference>
<dbReference type="Proteomes" id="UP000317010">
    <property type="component" value="Unassembled WGS sequence"/>
</dbReference>
<dbReference type="InterPro" id="IPR050892">
    <property type="entry name" value="ADP-ribose_metab_enzymes"/>
</dbReference>
<dbReference type="EMBL" id="VLLI01000012">
    <property type="protein sequence ID" value="TWI96838.1"/>
    <property type="molecule type" value="Genomic_DNA"/>
</dbReference>
<dbReference type="SUPFAM" id="SSF52949">
    <property type="entry name" value="Macro domain-like"/>
    <property type="match status" value="1"/>
</dbReference>
<evidence type="ECO:0000259" key="2">
    <source>
        <dbReference type="PROSITE" id="PS51154"/>
    </source>
</evidence>
<dbReference type="PROSITE" id="PS51154">
    <property type="entry name" value="MACRO"/>
    <property type="match status" value="1"/>
</dbReference>
<keyword evidence="4" id="KW-1185">Reference proteome</keyword>
<dbReference type="CDD" id="cd02901">
    <property type="entry name" value="Macro_Poa1p-like"/>
    <property type="match status" value="1"/>
</dbReference>
<reference evidence="3 4" key="1">
    <citation type="submission" date="2019-07" db="EMBL/GenBank/DDBJ databases">
        <title>Genomic Encyclopedia of Archaeal and Bacterial Type Strains, Phase II (KMG-II): from individual species to whole genera.</title>
        <authorList>
            <person name="Goeker M."/>
        </authorList>
    </citation>
    <scope>NUCLEOTIDE SEQUENCE [LARGE SCALE GENOMIC DNA]</scope>
    <source>
        <strain evidence="3 4">ATCC BAA-1854</strain>
    </source>
</reference>
<comment type="caution">
    <text evidence="3">The sequence shown here is derived from an EMBL/GenBank/DDBJ whole genome shotgun (WGS) entry which is preliminary data.</text>
</comment>
<evidence type="ECO:0000313" key="4">
    <source>
        <dbReference type="Proteomes" id="UP000317010"/>
    </source>
</evidence>
<organism evidence="3 4">
    <name type="scientific">Mucilaginibacter frigoritolerans</name>
    <dbReference type="NCBI Taxonomy" id="652788"/>
    <lineage>
        <taxon>Bacteria</taxon>
        <taxon>Pseudomonadati</taxon>
        <taxon>Bacteroidota</taxon>
        <taxon>Sphingobacteriia</taxon>
        <taxon>Sphingobacteriales</taxon>
        <taxon>Sphingobacteriaceae</taxon>
        <taxon>Mucilaginibacter</taxon>
    </lineage>
</organism>
<sequence length="162" mass="18340">MNLKKIGNIDDMITYIESGDIFKIDDVLNYAHGCNCSGAMGKGIAVQFKKKFPEMYKTYRNLCVEKKFNIGDVYIHNYGIGYVFNLGTQVSWRTNAELQAIEQSLEKMLLFASEHKIKKIALPKIGSGLGGLKWQDVKVVLEQVASQYSGITLFIVENFEDR</sequence>
<dbReference type="InterPro" id="IPR002589">
    <property type="entry name" value="Macro_dom"/>
</dbReference>
<dbReference type="PANTHER" id="PTHR12521">
    <property type="entry name" value="PROTEIN C6ORF130"/>
    <property type="match status" value="1"/>
</dbReference>
<comment type="catalytic activity">
    <reaction evidence="1">
        <text>an N-(ADP-alpha-D-ribosyl)-thymidine in DNA + H2O = a thymidine in DNA + ADP-D-ribose</text>
        <dbReference type="Rhea" id="RHEA:71655"/>
        <dbReference type="Rhea" id="RHEA-COMP:13556"/>
        <dbReference type="Rhea" id="RHEA-COMP:18051"/>
        <dbReference type="ChEBI" id="CHEBI:15377"/>
        <dbReference type="ChEBI" id="CHEBI:57967"/>
        <dbReference type="ChEBI" id="CHEBI:137386"/>
        <dbReference type="ChEBI" id="CHEBI:191199"/>
    </reaction>
    <physiologicalReaction direction="left-to-right" evidence="1">
        <dbReference type="Rhea" id="RHEA:71656"/>
    </physiologicalReaction>
</comment>
<dbReference type="RefSeq" id="WP_246139059.1">
    <property type="nucleotide sequence ID" value="NZ_VLLI01000012.1"/>
</dbReference>
<gene>
    <name evidence="3" type="ORF">JN11_03951</name>
</gene>
<dbReference type="AlphaFoldDB" id="A0A562TUB6"/>
<dbReference type="SMART" id="SM00506">
    <property type="entry name" value="A1pp"/>
    <property type="match status" value="1"/>
</dbReference>
<proteinExistence type="predicted"/>
<dbReference type="Gene3D" id="3.40.220.10">
    <property type="entry name" value="Leucine Aminopeptidase, subunit E, domain 1"/>
    <property type="match status" value="1"/>
</dbReference>
<dbReference type="PANTHER" id="PTHR12521:SF0">
    <property type="entry name" value="ADP-RIBOSE GLYCOHYDROLASE OARD1"/>
    <property type="match status" value="1"/>
</dbReference>
<dbReference type="InterPro" id="IPR043472">
    <property type="entry name" value="Macro_dom-like"/>
</dbReference>
<name>A0A562TUB6_9SPHI</name>
<feature type="domain" description="Macro" evidence="2">
    <location>
        <begin position="1"/>
        <end position="162"/>
    </location>
</feature>